<dbReference type="EMBL" id="JAPDRQ010000037">
    <property type="protein sequence ID" value="KAJ9659712.1"/>
    <property type="molecule type" value="Genomic_DNA"/>
</dbReference>
<accession>A0ACC3AD96</accession>
<proteinExistence type="predicted"/>
<evidence type="ECO:0000313" key="1">
    <source>
        <dbReference type="EMBL" id="KAJ9659712.1"/>
    </source>
</evidence>
<evidence type="ECO:0000313" key="2">
    <source>
        <dbReference type="Proteomes" id="UP001172386"/>
    </source>
</evidence>
<sequence>MADHSGHLYPNIAADGYATLHLGDIHYHGSPLDQNKAEDELKSFGLCLGQAPQIEPDAFKGRTAELQQLQNWLLPTNRPHQQCIVSIVGLGGMGKTQLSLAHARECAHEYSSVFWVNAKDETSLRQELATLSLNVFHGSAGVPFRSVDEEMIAVKRLQRWLSKEGNDRWLLIFDNYDDPHLPGIRSATGYDIRHFFPTRAQGSILVTTRSTKLAFSKQLPLRRLEDVSTSLAILSQRSGRQLSAQNNDAVKLTMRLGGLPLALATAGNYLTSANISCGEYLELYTSMWMELFGHDAEELFEYEQRTLSSTWNISLNQVRDQNPDAAEFLEFLAFLSPHDLWYELIKADDCNDIPWMSRIVQSKIHFHQMMSQLHSYSLVDIVAGSYQVHPCLHDWLVERQGSTPNSVFFTIAVNCVANTVKDELDPEYWSCGRRLLEHIEQLESLRWLKLWQAFALNKSVIDAAQSIAGVEADFGWYAYAENMYKRVLAGKVKVLGAEHPSTFRTIDNLGTLYRNQGKLEAAENMYKQALAGEEMTLGVEHLSTLGVVNNLGKLYYNQDRLDKAEKMYNRALVGRESTLGSDHISTLETTHCLGALFYKQGKWDKTENMYQQALAGHEKALGTEHPLTLRVVNNLGNLYRDQGKLDKAEQMFNRARVGRESTLGPDHILTLDSIHCLSNLYHNQGKLDKAENMYQQVLAGHEKALGPEHFQTLLVVNNLGRLYSTQGELDKAEQMCNRALVGRESTLGPNHTATLDSIHFLGNLYIRQGKLDEAKDMYERSLMGFQRTLGQEHLRTLKILNSLGYLYHTQGKLNEAERFYEQALVGFERVFGQGHKRTLNIVNNLSLLYRRQGKLDKAEEVSRRAERR</sequence>
<name>A0ACC3AD96_9EURO</name>
<protein>
    <submittedName>
        <fullName evidence="1">Uncharacterized protein</fullName>
    </submittedName>
</protein>
<keyword evidence="2" id="KW-1185">Reference proteome</keyword>
<reference evidence="1" key="1">
    <citation type="submission" date="2022-10" db="EMBL/GenBank/DDBJ databases">
        <title>Culturing micro-colonial fungi from biological soil crusts in the Mojave desert and describing Neophaeococcomyces mojavensis, and introducing the new genera and species Taxawa tesnikishii.</title>
        <authorList>
            <person name="Kurbessoian T."/>
            <person name="Stajich J.E."/>
        </authorList>
    </citation>
    <scope>NUCLEOTIDE SEQUENCE</scope>
    <source>
        <strain evidence="1">JES_112</strain>
    </source>
</reference>
<comment type="caution">
    <text evidence="1">The sequence shown here is derived from an EMBL/GenBank/DDBJ whole genome shotgun (WGS) entry which is preliminary data.</text>
</comment>
<dbReference type="Proteomes" id="UP001172386">
    <property type="component" value="Unassembled WGS sequence"/>
</dbReference>
<organism evidence="1 2">
    <name type="scientific">Neophaeococcomyces mojaviensis</name>
    <dbReference type="NCBI Taxonomy" id="3383035"/>
    <lineage>
        <taxon>Eukaryota</taxon>
        <taxon>Fungi</taxon>
        <taxon>Dikarya</taxon>
        <taxon>Ascomycota</taxon>
        <taxon>Pezizomycotina</taxon>
        <taxon>Eurotiomycetes</taxon>
        <taxon>Chaetothyriomycetidae</taxon>
        <taxon>Chaetothyriales</taxon>
        <taxon>Chaetothyriales incertae sedis</taxon>
        <taxon>Neophaeococcomyces</taxon>
    </lineage>
</organism>
<gene>
    <name evidence="1" type="ORF">H2198_002960</name>
</gene>